<dbReference type="Proteomes" id="UP001470230">
    <property type="component" value="Unassembled WGS sequence"/>
</dbReference>
<comment type="caution">
    <text evidence="3">The sequence shown here is derived from an EMBL/GenBank/DDBJ whole genome shotgun (WGS) entry which is preliminary data.</text>
</comment>
<evidence type="ECO:0000256" key="2">
    <source>
        <dbReference type="SAM" id="MobiDB-lite"/>
    </source>
</evidence>
<organism evidence="3 4">
    <name type="scientific">Tritrichomonas musculus</name>
    <dbReference type="NCBI Taxonomy" id="1915356"/>
    <lineage>
        <taxon>Eukaryota</taxon>
        <taxon>Metamonada</taxon>
        <taxon>Parabasalia</taxon>
        <taxon>Tritrichomonadida</taxon>
        <taxon>Tritrichomonadidae</taxon>
        <taxon>Tritrichomonas</taxon>
    </lineage>
</organism>
<feature type="region of interest" description="Disordered" evidence="2">
    <location>
        <begin position="151"/>
        <end position="182"/>
    </location>
</feature>
<gene>
    <name evidence="3" type="ORF">M9Y10_041398</name>
</gene>
<proteinExistence type="predicted"/>
<protein>
    <submittedName>
        <fullName evidence="3">Uncharacterized protein</fullName>
    </submittedName>
</protein>
<keyword evidence="1" id="KW-0175">Coiled coil</keyword>
<feature type="coiled-coil region" evidence="1">
    <location>
        <begin position="20"/>
        <end position="47"/>
    </location>
</feature>
<name>A0ABR2K4G3_9EUKA</name>
<dbReference type="EMBL" id="JAPFFF010000007">
    <property type="protein sequence ID" value="KAK8885939.1"/>
    <property type="molecule type" value="Genomic_DNA"/>
</dbReference>
<evidence type="ECO:0000313" key="3">
    <source>
        <dbReference type="EMBL" id="KAK8885939.1"/>
    </source>
</evidence>
<evidence type="ECO:0000313" key="4">
    <source>
        <dbReference type="Proteomes" id="UP001470230"/>
    </source>
</evidence>
<evidence type="ECO:0000256" key="1">
    <source>
        <dbReference type="SAM" id="Coils"/>
    </source>
</evidence>
<reference evidence="3 4" key="1">
    <citation type="submission" date="2024-04" db="EMBL/GenBank/DDBJ databases">
        <title>Tritrichomonas musculus Genome.</title>
        <authorList>
            <person name="Alves-Ferreira E."/>
            <person name="Grigg M."/>
            <person name="Lorenzi H."/>
            <person name="Galac M."/>
        </authorList>
    </citation>
    <scope>NUCLEOTIDE SEQUENCE [LARGE SCALE GENOMIC DNA]</scope>
    <source>
        <strain evidence="3 4">EAF2021</strain>
    </source>
</reference>
<accession>A0ABR2K4G3</accession>
<keyword evidence="4" id="KW-1185">Reference proteome</keyword>
<sequence>MKTNKKSFNEIPQTKTKAKLLKVNAQLNNLDKEINSIQNELNKSKSLSSDNILDDVSIFPEKRKKYRLYKKSIQVMNKRAENAINEEDPVDLIPQNKPKIHIKGYKPPSERIFDVNERKMKLVKRIQEENERRIADDCTFKPKINQISKEIEYDPNHLIQPKRKQDSPAEQTDQKKRKNYDEMNGIGIYERQIQKNIYHQPEVEKGIVISPRSEKNMIERLTKPKEDPNDHLNAPKELKNYATKQGTMRLVAKSIKRYEPEVQIEAKPKSLMNRKSKEITKNTKVDLYEEYLEAKERVKQKNDEVIEWRKLTEKKESRNNEQVRYKKIRTDQNPNVAGMDDYIDRMKKRPVKKEEVIRRVNPGIIVAKPFNFEIRDEIRKNSKPIEDDDFLAEISDILRQVQY</sequence>